<dbReference type="AlphaFoldDB" id="A0A3S3MXJ4"/>
<evidence type="ECO:0000256" key="3">
    <source>
        <dbReference type="RuleBase" id="RU003322"/>
    </source>
</evidence>
<comment type="similarity">
    <text evidence="3">Belongs to the heat shock protein 70 family.</text>
</comment>
<keyword evidence="5" id="KW-0346">Stress response</keyword>
<evidence type="ECO:0000256" key="2">
    <source>
        <dbReference type="ARBA" id="ARBA00022840"/>
    </source>
</evidence>
<comment type="caution">
    <text evidence="5">The sequence shown here is derived from an EMBL/GenBank/DDBJ whole genome shotgun (WGS) entry which is preliminary data.</text>
</comment>
<keyword evidence="2 3" id="KW-0067">ATP-binding</keyword>
<organism evidence="5 6">
    <name type="scientific">Cinnamomum micranthum f. kanehirae</name>
    <dbReference type="NCBI Taxonomy" id="337451"/>
    <lineage>
        <taxon>Eukaryota</taxon>
        <taxon>Viridiplantae</taxon>
        <taxon>Streptophyta</taxon>
        <taxon>Embryophyta</taxon>
        <taxon>Tracheophyta</taxon>
        <taxon>Spermatophyta</taxon>
        <taxon>Magnoliopsida</taxon>
        <taxon>Magnoliidae</taxon>
        <taxon>Laurales</taxon>
        <taxon>Lauraceae</taxon>
        <taxon>Cinnamomum</taxon>
    </lineage>
</organism>
<dbReference type="GO" id="GO:0140662">
    <property type="term" value="F:ATP-dependent protein folding chaperone"/>
    <property type="evidence" value="ECO:0007669"/>
    <property type="project" value="InterPro"/>
</dbReference>
<dbReference type="PRINTS" id="PR00301">
    <property type="entry name" value="HEATSHOCK70"/>
</dbReference>
<evidence type="ECO:0000313" key="6">
    <source>
        <dbReference type="Proteomes" id="UP000283530"/>
    </source>
</evidence>
<keyword evidence="1 3" id="KW-0547">Nucleotide-binding</keyword>
<dbReference type="OrthoDB" id="3789372at2759"/>
<dbReference type="FunFam" id="3.90.640.10:FF:000002">
    <property type="entry name" value="Heat shock 70 kDa"/>
    <property type="match status" value="1"/>
</dbReference>
<dbReference type="Pfam" id="PF00012">
    <property type="entry name" value="HSP70"/>
    <property type="match status" value="1"/>
</dbReference>
<feature type="region of interest" description="Disordered" evidence="4">
    <location>
        <begin position="520"/>
        <end position="539"/>
    </location>
</feature>
<accession>A0A3S3MXJ4</accession>
<proteinExistence type="inferred from homology"/>
<dbReference type="PROSITE" id="PS00329">
    <property type="entry name" value="HSP70_2"/>
    <property type="match status" value="1"/>
</dbReference>
<dbReference type="Proteomes" id="UP000283530">
    <property type="component" value="Unassembled WGS sequence"/>
</dbReference>
<dbReference type="STRING" id="337451.A0A3S3MXJ4"/>
<sequence length="539" mass="59506">MTKVVPVGCAGPIPCRLGHGMTRPSPDSAGQAKLSASTTFFTPLGPIDVAIPAFVIIPTLEGGSSKYSKCPHNGREAPSDLLLSNSRNLRLKRQMNNDLEITILKCYMEGEGKGAAIGIDLGTTYSCVAVWLSQHDRVEIITNDQGNRTTPSHVAFTDRERLIGEAAMNQAPMNPNNSVFDVKRLIGRRFDDVFVQNDIKLWPFKVIAGTGNKPMIIVEYKGEEKQFAAEEISSMVLNKMREIAEDRLGYEVKNAVITVPAYFNDAQRQSTKDAGLIAGLNVMRIINEPTAAAIAYNLEKNSGSAVEKNVLIFDLGGGTFDISVLTIKEGKLEVKSIAGDTHLGGEDFDNRLVNHLLREFKRKHKKDISGNPRAIRRLRTSCERAKRTLSSMAQTSIEIDCLYEGIDFYSILTRARFEKLNMDLFTKCLDLVENCLKDAKMDKNSVHDVVLVGGSTRIPIVQRLLQDFFNGKELCKSINPDEAVAYGAAVQAAKLNGMGNKKVKDMVIVDVTPLTWGGNQRRTDDNCDSKEHFHSHQDG</sequence>
<evidence type="ECO:0000256" key="4">
    <source>
        <dbReference type="SAM" id="MobiDB-lite"/>
    </source>
</evidence>
<dbReference type="EMBL" id="QPKB01000002">
    <property type="protein sequence ID" value="RWR76778.1"/>
    <property type="molecule type" value="Genomic_DNA"/>
</dbReference>
<reference evidence="5 6" key="1">
    <citation type="journal article" date="2019" name="Nat. Plants">
        <title>Stout camphor tree genome fills gaps in understanding of flowering plant genome evolution.</title>
        <authorList>
            <person name="Chaw S.M."/>
            <person name="Liu Y.C."/>
            <person name="Wu Y.W."/>
            <person name="Wang H.Y."/>
            <person name="Lin C.I."/>
            <person name="Wu C.S."/>
            <person name="Ke H.M."/>
            <person name="Chang L.Y."/>
            <person name="Hsu C.Y."/>
            <person name="Yang H.T."/>
            <person name="Sudianto E."/>
            <person name="Hsu M.H."/>
            <person name="Wu K.P."/>
            <person name="Wang L.N."/>
            <person name="Leebens-Mack J.H."/>
            <person name="Tsai I.J."/>
        </authorList>
    </citation>
    <scope>NUCLEOTIDE SEQUENCE [LARGE SCALE GENOMIC DNA]</scope>
    <source>
        <strain evidence="6">cv. Chaw 1501</strain>
        <tissue evidence="5">Young leaves</tissue>
    </source>
</reference>
<dbReference type="PROSITE" id="PS00297">
    <property type="entry name" value="HSP70_1"/>
    <property type="match status" value="1"/>
</dbReference>
<evidence type="ECO:0000313" key="5">
    <source>
        <dbReference type="EMBL" id="RWR76778.1"/>
    </source>
</evidence>
<dbReference type="Gene3D" id="3.30.30.30">
    <property type="match status" value="1"/>
</dbReference>
<dbReference type="Gene3D" id="3.90.640.10">
    <property type="entry name" value="Actin, Chain A, domain 4"/>
    <property type="match status" value="1"/>
</dbReference>
<protein>
    <submittedName>
        <fullName evidence="5">Heat shock cognate protein 2-like protein</fullName>
    </submittedName>
</protein>
<dbReference type="InterPro" id="IPR018181">
    <property type="entry name" value="Heat_shock_70_CS"/>
</dbReference>
<name>A0A3S3MXJ4_9MAGN</name>
<dbReference type="InterPro" id="IPR043129">
    <property type="entry name" value="ATPase_NBD"/>
</dbReference>
<dbReference type="Gene3D" id="3.30.420.40">
    <property type="match status" value="2"/>
</dbReference>
<gene>
    <name evidence="5" type="ORF">CKAN_00523600</name>
</gene>
<dbReference type="InterPro" id="IPR013126">
    <property type="entry name" value="Hsp_70_fam"/>
</dbReference>
<dbReference type="CDD" id="cd10233">
    <property type="entry name" value="ASKHA_NBD_HSP70_HSPA1"/>
    <property type="match status" value="1"/>
</dbReference>
<dbReference type="SUPFAM" id="SSF53067">
    <property type="entry name" value="Actin-like ATPase domain"/>
    <property type="match status" value="2"/>
</dbReference>
<dbReference type="PANTHER" id="PTHR19375">
    <property type="entry name" value="HEAT SHOCK PROTEIN 70KDA"/>
    <property type="match status" value="1"/>
</dbReference>
<dbReference type="GO" id="GO:0005524">
    <property type="term" value="F:ATP binding"/>
    <property type="evidence" value="ECO:0007669"/>
    <property type="project" value="UniProtKB-KW"/>
</dbReference>
<dbReference type="FunFam" id="3.30.420.40:FF:000026">
    <property type="entry name" value="Heat shock protein 70"/>
    <property type="match status" value="1"/>
</dbReference>
<dbReference type="PROSITE" id="PS01036">
    <property type="entry name" value="HSP70_3"/>
    <property type="match status" value="1"/>
</dbReference>
<keyword evidence="6" id="KW-1185">Reference proteome</keyword>
<evidence type="ECO:0000256" key="1">
    <source>
        <dbReference type="ARBA" id="ARBA00022741"/>
    </source>
</evidence>
<feature type="compositionally biased region" description="Basic and acidic residues" evidence="4">
    <location>
        <begin position="521"/>
        <end position="539"/>
    </location>
</feature>
<dbReference type="FunFam" id="3.30.30.30:FF:000001">
    <property type="entry name" value="heat shock 70 kDa protein-like"/>
    <property type="match status" value="1"/>
</dbReference>